<dbReference type="PROSITE" id="PS51332">
    <property type="entry name" value="B12_BINDING"/>
    <property type="match status" value="1"/>
</dbReference>
<dbReference type="Pfam" id="PF02310">
    <property type="entry name" value="B12-binding"/>
    <property type="match status" value="1"/>
</dbReference>
<accession>Q8KYY8</accession>
<dbReference type="InterPro" id="IPR003759">
    <property type="entry name" value="Cbl-bd_cap"/>
</dbReference>
<name>Q8KYY8_9PROT</name>
<dbReference type="Pfam" id="PF02607">
    <property type="entry name" value="B12-binding_2"/>
    <property type="match status" value="1"/>
</dbReference>
<sequence>MSKQQGSASGVQSTDAFEWEVYHNSETNIFELSKKLPEDLVASLAREVILRVASRTVAAAVARPVSQEELLAFSTALASDSPKSAAQIIAAEREAGRPAEDIYVNLLAPAARQLGDMWNSDHITFAQVTVGSGRIFAIMRSMRHMFETSAPAEEPAVIFASVPGETHTLGVRMAADFFRTDGWNISLLIGLSHDDLLAEIAQISSRMVGLSFSGEHSLEALSQLIVALHICAPHLSIVICGQEVEEFRPVLELMGVDGIAVTMEDARAHFTRLSQDKT</sequence>
<evidence type="ECO:0000259" key="1">
    <source>
        <dbReference type="PROSITE" id="PS51332"/>
    </source>
</evidence>
<dbReference type="AlphaFoldDB" id="Q8KYY8"/>
<dbReference type="InterPro" id="IPR036594">
    <property type="entry name" value="Meth_synthase_dom"/>
</dbReference>
<dbReference type="InterPro" id="IPR006158">
    <property type="entry name" value="Cobalamin-bd"/>
</dbReference>
<dbReference type="GO" id="GO:0046872">
    <property type="term" value="F:metal ion binding"/>
    <property type="evidence" value="ECO:0007669"/>
    <property type="project" value="InterPro"/>
</dbReference>
<dbReference type="GO" id="GO:0031419">
    <property type="term" value="F:cobalamin binding"/>
    <property type="evidence" value="ECO:0007669"/>
    <property type="project" value="InterPro"/>
</dbReference>
<protein>
    <recommendedName>
        <fullName evidence="1">B12-binding domain-containing protein</fullName>
    </recommendedName>
</protein>
<dbReference type="SUPFAM" id="SSF52242">
    <property type="entry name" value="Cobalamin (vitamin B12)-binding domain"/>
    <property type="match status" value="1"/>
</dbReference>
<organism evidence="2">
    <name type="scientific">uncultured marine proteobacterium</name>
    <dbReference type="NCBI Taxonomy" id="482892"/>
    <lineage>
        <taxon>Bacteria</taxon>
        <taxon>Pseudomonadati</taxon>
        <taxon>Pseudomonadota</taxon>
        <taxon>environmental samples</taxon>
    </lineage>
</organism>
<dbReference type="Gene3D" id="3.40.50.280">
    <property type="entry name" value="Cobalamin-binding domain"/>
    <property type="match status" value="1"/>
</dbReference>
<dbReference type="Gene3D" id="1.10.1240.10">
    <property type="entry name" value="Methionine synthase domain"/>
    <property type="match status" value="1"/>
</dbReference>
<proteinExistence type="predicted"/>
<gene>
    <name evidence="2" type="ORF">MBMO_EBAC000-60D04.53</name>
</gene>
<feature type="domain" description="B12-binding" evidence="1">
    <location>
        <begin position="154"/>
        <end position="278"/>
    </location>
</feature>
<dbReference type="InterPro" id="IPR036724">
    <property type="entry name" value="Cobalamin-bd_sf"/>
</dbReference>
<dbReference type="EMBL" id="AE008921">
    <property type="protein sequence ID" value="AAM48685.1"/>
    <property type="molecule type" value="Genomic_DNA"/>
</dbReference>
<reference evidence="2" key="1">
    <citation type="journal article" date="2002" name="Nature">
        <title>Unsuspected diversity among marine aerobic anoxygenic phototrophs.</title>
        <authorList>
            <person name="Beja O."/>
            <person name="Suzuki M.T."/>
            <person name="Heidelberg J.F."/>
            <person name="Nelson W.C."/>
            <person name="Preston C.M."/>
            <person name="Hamada T."/>
            <person name="Eisen J.A."/>
            <person name="Fraser C.M."/>
            <person name="DeLong E.F."/>
        </authorList>
    </citation>
    <scope>NUCLEOTIDE SEQUENCE</scope>
</reference>
<evidence type="ECO:0000313" key="2">
    <source>
        <dbReference type="EMBL" id="AAM48685.1"/>
    </source>
</evidence>